<keyword evidence="3" id="KW-1185">Reference proteome</keyword>
<evidence type="ECO:0000313" key="3">
    <source>
        <dbReference type="Proteomes" id="UP000838878"/>
    </source>
</evidence>
<evidence type="ECO:0000256" key="1">
    <source>
        <dbReference type="SAM" id="MobiDB-lite"/>
    </source>
</evidence>
<feature type="region of interest" description="Disordered" evidence="1">
    <location>
        <begin position="999"/>
        <end position="1032"/>
    </location>
</feature>
<protein>
    <submittedName>
        <fullName evidence="2">Uncharacterized protein</fullName>
    </submittedName>
</protein>
<feature type="non-terminal residue" evidence="2">
    <location>
        <position position="1346"/>
    </location>
</feature>
<proteinExistence type="predicted"/>
<feature type="region of interest" description="Disordered" evidence="1">
    <location>
        <begin position="286"/>
        <end position="308"/>
    </location>
</feature>
<dbReference type="OrthoDB" id="433512at2759"/>
<reference evidence="2" key="1">
    <citation type="submission" date="2021-12" db="EMBL/GenBank/DDBJ databases">
        <authorList>
            <person name="Martin H S."/>
        </authorList>
    </citation>
    <scope>NUCLEOTIDE SEQUENCE</scope>
</reference>
<feature type="compositionally biased region" description="Polar residues" evidence="1">
    <location>
        <begin position="1007"/>
        <end position="1023"/>
    </location>
</feature>
<organism evidence="2 3">
    <name type="scientific">Brenthis ino</name>
    <name type="common">lesser marbled fritillary</name>
    <dbReference type="NCBI Taxonomy" id="405034"/>
    <lineage>
        <taxon>Eukaryota</taxon>
        <taxon>Metazoa</taxon>
        <taxon>Ecdysozoa</taxon>
        <taxon>Arthropoda</taxon>
        <taxon>Hexapoda</taxon>
        <taxon>Insecta</taxon>
        <taxon>Pterygota</taxon>
        <taxon>Neoptera</taxon>
        <taxon>Endopterygota</taxon>
        <taxon>Lepidoptera</taxon>
        <taxon>Glossata</taxon>
        <taxon>Ditrysia</taxon>
        <taxon>Papilionoidea</taxon>
        <taxon>Nymphalidae</taxon>
        <taxon>Heliconiinae</taxon>
        <taxon>Argynnini</taxon>
        <taxon>Brenthis</taxon>
    </lineage>
</organism>
<sequence>MTNQNVMNQPIKIIQHLPFEIIAIPQDNDYQQSNAVENSTNQHSFKIKIKNKKEPGVKRSVISVPKLNTSYNSKKVRLINSDQTILSFDLFMDAHTSKRTQKKNQNKIFQMFKPGCLNAQNEDDNDPYTSTSSNGPNKMQNISENNINNCNEKGAEKFALRKNFVLDNTATKPPRSFLGQCKPGGCLDPPYSEEKYPYKPTDDFSPLSLKADIDKKINQDGKFKSTNEVKAIITSEIEAITNDTLNKQNVNSLSQEENDDSLVNSLITYPHTTSGSKINIPREIQNNKTKPRTSLESKPKFPSNEFPEIYYMPPKKAKTKNSEAKYNKYENETPSANSKIINLLIRNEITKSTTPVENKLQSSEPIKVDYEPEYKIIKKTSQQTIKLFDCSPEWTVTSNEDIHKSVRDDTMSSKYTNNTSSVELIPVIEDTKFTTKTLVSNGSIKCFENPSEGEDINKKDILPDKQQKEKNELNYLTNILGKNSETQIKPNSKDLYVTDPNISLKTYEAPFSNTQSIHELFDSIPTSSISMISNIDKTKVDIKDINVLYKDEKLFNISPKTSQESLEKIDTRVEINKNELSDHIKKDKNTNNNVIIPSLSNTDNQLQIIKPEVTPEHIIENNLTKESKQTIDEILFTKQTESLIISSEKLLDTSLIYELNADNQAPNIDSTITPSIEQISKSQLRQDSKEIDSVINNDMLAKIKQLEFSPKPFQKSLRTPEVNEKISLQSLEFQSKDINTLSPTLDTLARKLDDPSNIKLADLDNLFARTEPNDTPKIDTKSIHSIENSVLEIKHPSQDFIEQNNDVSVLYSALNSPVKSSDTKINIEPDNIIKTDLNVDIFKDLNNEEEDLKATTDSVIYERTLTQQSFMVENEMKPIPLQVEMVNCATASNTEQNSYESNDKMKYNKISNVNDVTDSNDDIKDISLESSAITKNKEQDLNEIYFDDINNYTKLKENMVQSQSLEYQQKTNENTNPEDVGILNKINIHYNISSKTSLPHSMETVERSITNDTSRNHSKSSLKGNGKDGTIKGTSKELLVPFQIQEKSNDAGSLKIKDKYNENISQKISFLGKYKSPSQSVYSIQAQSREKTIVSNIISTVPEVKIDGNNDTDNKAKSKNAEQLNGETFNEIKITGESDYFATKGLIDLQGTEKNLTLLDYEGEICTSYKQPHKQVNSAAISSIAINFGFRAAKTEDKKVLIQTYDPTMPIEEKLEERITTIKSLIRENNKEIRIHINSETDLTLCITKNKIPTKITNSTTIVEEKTYIQNTSSSDKTLNYDSLLQETLNSVYDSLIPLQEVINNLTEEAKLLSQQQTLFRQLLSKMETKPLRILNIHQMCKCNKN</sequence>
<dbReference type="Proteomes" id="UP000838878">
    <property type="component" value="Chromosome 1"/>
</dbReference>
<gene>
    <name evidence="2" type="ORF">BINO364_LOCUS1612</name>
</gene>
<feature type="region of interest" description="Disordered" evidence="1">
    <location>
        <begin position="119"/>
        <end position="148"/>
    </location>
</feature>
<feature type="compositionally biased region" description="Polar residues" evidence="1">
    <location>
        <begin position="127"/>
        <end position="140"/>
    </location>
</feature>
<evidence type="ECO:0000313" key="2">
    <source>
        <dbReference type="EMBL" id="CAH0714582.1"/>
    </source>
</evidence>
<dbReference type="EMBL" id="OV170221">
    <property type="protein sequence ID" value="CAH0714582.1"/>
    <property type="molecule type" value="Genomic_DNA"/>
</dbReference>
<name>A0A8J9VN52_9NEOP</name>
<accession>A0A8J9VN52</accession>